<evidence type="ECO:0000313" key="5">
    <source>
        <dbReference type="Proteomes" id="UP000094043"/>
    </source>
</evidence>
<evidence type="ECO:0000313" key="4">
    <source>
        <dbReference type="EMBL" id="WVN85807.1"/>
    </source>
</evidence>
<reference evidence="4" key="2">
    <citation type="journal article" date="2022" name="Elife">
        <title>Obligate sexual reproduction of a homothallic fungus closely related to the Cryptococcus pathogenic species complex.</title>
        <authorList>
            <person name="Passer A.R."/>
            <person name="Clancey S.A."/>
            <person name="Shea T."/>
            <person name="David-Palma M."/>
            <person name="Averette A.F."/>
            <person name="Boekhout T."/>
            <person name="Porcel B.M."/>
            <person name="Nowrousian M."/>
            <person name="Cuomo C.A."/>
            <person name="Sun S."/>
            <person name="Heitman J."/>
            <person name="Coelho M.A."/>
        </authorList>
    </citation>
    <scope>NUCLEOTIDE SEQUENCE</scope>
    <source>
        <strain evidence="4">CBS 7841</strain>
    </source>
</reference>
<reference evidence="4" key="3">
    <citation type="submission" date="2024-01" db="EMBL/GenBank/DDBJ databases">
        <authorList>
            <person name="Coelho M.A."/>
            <person name="David-Palma M."/>
            <person name="Shea T."/>
            <person name="Sun S."/>
            <person name="Cuomo C.A."/>
            <person name="Heitman J."/>
        </authorList>
    </citation>
    <scope>NUCLEOTIDE SEQUENCE</scope>
    <source>
        <strain evidence="4">CBS 7841</strain>
    </source>
</reference>
<dbReference type="SUPFAM" id="SSF57959">
    <property type="entry name" value="Leucine zipper domain"/>
    <property type="match status" value="1"/>
</dbReference>
<feature type="coiled-coil region" evidence="1">
    <location>
        <begin position="233"/>
        <end position="260"/>
    </location>
</feature>
<dbReference type="InterPro" id="IPR004827">
    <property type="entry name" value="bZIP"/>
</dbReference>
<reference evidence="4" key="1">
    <citation type="submission" date="2016-06" db="EMBL/GenBank/DDBJ databases">
        <authorList>
            <person name="Cuomo C."/>
            <person name="Litvintseva A."/>
            <person name="Heitman J."/>
            <person name="Chen Y."/>
            <person name="Sun S."/>
            <person name="Springer D."/>
            <person name="Dromer F."/>
            <person name="Young S."/>
            <person name="Zeng Q."/>
            <person name="Chapman S."/>
            <person name="Gujja S."/>
            <person name="Saif S."/>
            <person name="Birren B."/>
        </authorList>
    </citation>
    <scope>NUCLEOTIDE SEQUENCE</scope>
    <source>
        <strain evidence="4">CBS 7841</strain>
    </source>
</reference>
<dbReference type="RefSeq" id="XP_066066507.1">
    <property type="nucleotide sequence ID" value="XM_066210410.1"/>
</dbReference>
<name>A0AAJ8JNX9_9TREE</name>
<evidence type="ECO:0000256" key="1">
    <source>
        <dbReference type="SAM" id="Coils"/>
    </source>
</evidence>
<organism evidence="4 5">
    <name type="scientific">Cryptococcus depauperatus CBS 7841</name>
    <dbReference type="NCBI Taxonomy" id="1295531"/>
    <lineage>
        <taxon>Eukaryota</taxon>
        <taxon>Fungi</taxon>
        <taxon>Dikarya</taxon>
        <taxon>Basidiomycota</taxon>
        <taxon>Agaricomycotina</taxon>
        <taxon>Tremellomycetes</taxon>
        <taxon>Tremellales</taxon>
        <taxon>Cryptococcaceae</taxon>
        <taxon>Cryptococcus</taxon>
    </lineage>
</organism>
<gene>
    <name evidence="4" type="ORF">L203_100958</name>
</gene>
<dbReference type="Proteomes" id="UP000094043">
    <property type="component" value="Chromosome 1"/>
</dbReference>
<protein>
    <recommendedName>
        <fullName evidence="3">BZIP domain-containing protein</fullName>
    </recommendedName>
</protein>
<dbReference type="KEGG" id="cdep:91085172"/>
<feature type="compositionally biased region" description="Basic residues" evidence="2">
    <location>
        <begin position="149"/>
        <end position="168"/>
    </location>
</feature>
<feature type="region of interest" description="Disordered" evidence="2">
    <location>
        <begin position="133"/>
        <end position="193"/>
    </location>
</feature>
<dbReference type="AlphaFoldDB" id="A0AAJ8JNX9"/>
<dbReference type="EMBL" id="CP143784">
    <property type="protein sequence ID" value="WVN85807.1"/>
    <property type="molecule type" value="Genomic_DNA"/>
</dbReference>
<keyword evidence="5" id="KW-1185">Reference proteome</keyword>
<sequence length="260" mass="29243">MSVVEPDRESFMPVWGAYLYQHFLQSSPQEDSLGDWQDVLRQPSAQAEYLLGLPTAWPAAEVGQSPTVIKTDGLPITTDGLYQPSPRFSFSNSTGISTSLLTQSSDPMVSMPSQLNSTESINVVDGSLTCSPSPLSSHIVSPHASPVRLPKKSRGRRRLGSAVKRSHSQHSDSEFSHSHDDDHEPEVPEGVERDGMIWGMKVEEYRALPARERKRVRNRISARTFRAKRKEHLSALENELTEKDQRIRLAQEENTQLRRE</sequence>
<evidence type="ECO:0000256" key="2">
    <source>
        <dbReference type="SAM" id="MobiDB-lite"/>
    </source>
</evidence>
<keyword evidence="1" id="KW-0175">Coiled coil</keyword>
<proteinExistence type="predicted"/>
<dbReference type="CDD" id="cd14810">
    <property type="entry name" value="bZIP_u1"/>
    <property type="match status" value="1"/>
</dbReference>
<dbReference type="GO" id="GO:0003700">
    <property type="term" value="F:DNA-binding transcription factor activity"/>
    <property type="evidence" value="ECO:0007669"/>
    <property type="project" value="InterPro"/>
</dbReference>
<evidence type="ECO:0000259" key="3">
    <source>
        <dbReference type="PROSITE" id="PS50217"/>
    </source>
</evidence>
<accession>A0AAJ8JNX9</accession>
<feature type="compositionally biased region" description="Basic and acidic residues" evidence="2">
    <location>
        <begin position="169"/>
        <end position="193"/>
    </location>
</feature>
<dbReference type="PROSITE" id="PS00036">
    <property type="entry name" value="BZIP_BASIC"/>
    <property type="match status" value="1"/>
</dbReference>
<dbReference type="Gene3D" id="1.20.5.170">
    <property type="match status" value="1"/>
</dbReference>
<feature type="domain" description="BZIP" evidence="3">
    <location>
        <begin position="211"/>
        <end position="260"/>
    </location>
</feature>
<dbReference type="PROSITE" id="PS50217">
    <property type="entry name" value="BZIP"/>
    <property type="match status" value="1"/>
</dbReference>
<dbReference type="GeneID" id="91085172"/>
<dbReference type="InterPro" id="IPR046347">
    <property type="entry name" value="bZIP_sf"/>
</dbReference>